<dbReference type="AlphaFoldDB" id="A0A4Y2N9Z2"/>
<dbReference type="Proteomes" id="UP000499080">
    <property type="component" value="Unassembled WGS sequence"/>
</dbReference>
<dbReference type="EMBL" id="BGPR01008704">
    <property type="protein sequence ID" value="GBN35494.1"/>
    <property type="molecule type" value="Genomic_DNA"/>
</dbReference>
<accession>A0A4Y2N9Z2</accession>
<evidence type="ECO:0000313" key="1">
    <source>
        <dbReference type="EMBL" id="GBN35494.1"/>
    </source>
</evidence>
<keyword evidence="2" id="KW-1185">Reference proteome</keyword>
<name>A0A4Y2N9Z2_ARAVE</name>
<protein>
    <submittedName>
        <fullName evidence="1">Uncharacterized protein</fullName>
    </submittedName>
</protein>
<gene>
    <name evidence="1" type="ORF">AVEN_68264_1</name>
</gene>
<comment type="caution">
    <text evidence="1">The sequence shown here is derived from an EMBL/GenBank/DDBJ whole genome shotgun (WGS) entry which is preliminary data.</text>
</comment>
<evidence type="ECO:0000313" key="2">
    <source>
        <dbReference type="Proteomes" id="UP000499080"/>
    </source>
</evidence>
<organism evidence="1 2">
    <name type="scientific">Araneus ventricosus</name>
    <name type="common">Orbweaver spider</name>
    <name type="synonym">Epeira ventricosa</name>
    <dbReference type="NCBI Taxonomy" id="182803"/>
    <lineage>
        <taxon>Eukaryota</taxon>
        <taxon>Metazoa</taxon>
        <taxon>Ecdysozoa</taxon>
        <taxon>Arthropoda</taxon>
        <taxon>Chelicerata</taxon>
        <taxon>Arachnida</taxon>
        <taxon>Araneae</taxon>
        <taxon>Araneomorphae</taxon>
        <taxon>Entelegynae</taxon>
        <taxon>Araneoidea</taxon>
        <taxon>Araneidae</taxon>
        <taxon>Araneus</taxon>
    </lineage>
</organism>
<proteinExistence type="predicted"/>
<sequence length="97" mass="10909">MCSRIVIPGPLSHERIVLFEAYNVSPDRNFIVEARVAGTSVTESVYLGICKENGIKGYDRVYDKSQASIETLKSSRPRSEFINNIRLAGDDWWAFPG</sequence>
<reference evidence="1 2" key="1">
    <citation type="journal article" date="2019" name="Sci. Rep.">
        <title>Orb-weaving spider Araneus ventricosus genome elucidates the spidroin gene catalogue.</title>
        <authorList>
            <person name="Kono N."/>
            <person name="Nakamura H."/>
            <person name="Ohtoshi R."/>
            <person name="Moran D.A.P."/>
            <person name="Shinohara A."/>
            <person name="Yoshida Y."/>
            <person name="Fujiwara M."/>
            <person name="Mori M."/>
            <person name="Tomita M."/>
            <person name="Arakawa K."/>
        </authorList>
    </citation>
    <scope>NUCLEOTIDE SEQUENCE [LARGE SCALE GENOMIC DNA]</scope>
</reference>